<feature type="region of interest" description="Disordered" evidence="1">
    <location>
        <begin position="1"/>
        <end position="21"/>
    </location>
</feature>
<name>A0A1D3UB51_PLAOA</name>
<dbReference type="AlphaFoldDB" id="A0A1D3UB51"/>
<gene>
    <name evidence="2" type="primary">PocGH01_14074200</name>
    <name evidence="2" type="ORF">POCGH01_14074200</name>
</gene>
<reference evidence="2 3" key="1">
    <citation type="submission" date="2016-06" db="EMBL/GenBank/DDBJ databases">
        <authorList>
            <consortium name="Pathogen Informatics"/>
        </authorList>
    </citation>
    <scope>NUCLEOTIDE SEQUENCE [LARGE SCALE GENOMIC DNA]</scope>
    <source>
        <strain evidence="2">PocGH01</strain>
    </source>
</reference>
<evidence type="ECO:0000256" key="1">
    <source>
        <dbReference type="SAM" id="MobiDB-lite"/>
    </source>
</evidence>
<feature type="compositionally biased region" description="Low complexity" evidence="1">
    <location>
        <begin position="464"/>
        <end position="473"/>
    </location>
</feature>
<dbReference type="Proteomes" id="UP000242942">
    <property type="component" value="Chromosome 14"/>
</dbReference>
<protein>
    <submittedName>
        <fullName evidence="2">Uncharacterized protein</fullName>
    </submittedName>
</protein>
<evidence type="ECO:0000313" key="2">
    <source>
        <dbReference type="EMBL" id="SCQ17297.1"/>
    </source>
</evidence>
<evidence type="ECO:0000313" key="3">
    <source>
        <dbReference type="Proteomes" id="UP000242942"/>
    </source>
</evidence>
<dbReference type="EMBL" id="LT594595">
    <property type="protein sequence ID" value="SCQ17297.1"/>
    <property type="molecule type" value="Genomic_DNA"/>
</dbReference>
<sequence length="657" mass="70385">MKKGKEGQTSSDDDKYAKYSREKEEKITPIRYVPPVMPNNAVDSIYFVNYRAVVVKTKHYYVTQNSYMLFGDVFKIYNLKGEIKKIHAFFPGDENNLSDTLIMLKTTIVAVTTSKGEALRVADEIEMTCKICHKKRKATKFSIEGFLRKVRCDTCRVKPRNVMNKNNSVKKGNNFKSEVTSDSATTKKMCLSCDASCSNGVYTSGGGTTALSSCNNGVCVTSGENRHSTSGNCVGVSGNCMGESNNIVHEANINKQQRMCSYNSKCATTSSLLKGGCYQDSGDLCSGSGSGSCSGSASSATSGSAPTTTHGAVQEVRNRDEIIAMIIELIKYISWMQKALAKASKGNCTIENTEVSTEKISKVVHSAQLLCNKLLRQKSIVEQSSSNFNLSSFIPTYNSTNNNTANNNFRVKYSNLYEAKINSINRQNETNINLSNSSVNMFNSIIGQNGMAISGGPASSASGASGVSGNSGATAGGSTGSIGSRSIGSSSIGSGSIGSGSIGSGSIGSGSIGSSSIGSGSIGSGSIGSGGAGLDVDSMNNFNNISCSIIPYYANACQLNCVPSSGSSRNDNRMNHIIKSENNYMYRNNKNEDFAHISTQKNSYYNDKQDIVFSALSKQYNSNVNISFSNINNSVSNFYRTVSKNYNLRDTILHFEK</sequence>
<feature type="region of interest" description="Disordered" evidence="1">
    <location>
        <begin position="464"/>
        <end position="483"/>
    </location>
</feature>
<accession>A0A1D3UB51</accession>
<dbReference type="OrthoDB" id="392657at2759"/>
<dbReference type="VEuPathDB" id="PlasmoDB:POWCR01_140068300"/>
<dbReference type="VEuPathDB" id="PlasmoDB:PocGH01_14074200"/>
<organism evidence="2 3">
    <name type="scientific">Plasmodium ovale</name>
    <name type="common">malaria parasite P. ovale</name>
    <dbReference type="NCBI Taxonomy" id="36330"/>
    <lineage>
        <taxon>Eukaryota</taxon>
        <taxon>Sar</taxon>
        <taxon>Alveolata</taxon>
        <taxon>Apicomplexa</taxon>
        <taxon>Aconoidasida</taxon>
        <taxon>Haemosporida</taxon>
        <taxon>Plasmodiidae</taxon>
        <taxon>Plasmodium</taxon>
        <taxon>Plasmodium (Plasmodium)</taxon>
    </lineage>
</organism>
<keyword evidence="3" id="KW-1185">Reference proteome</keyword>
<proteinExistence type="predicted"/>